<dbReference type="AlphaFoldDB" id="M1BR83"/>
<keyword evidence="2" id="KW-1185">Reference proteome</keyword>
<dbReference type="PaxDb" id="4113-PGSC0003DMT400051061"/>
<evidence type="ECO:0000313" key="1">
    <source>
        <dbReference type="EnsemblPlants" id="PGSC0003DMT400051061"/>
    </source>
</evidence>
<name>M1BR83_SOLTU</name>
<organism evidence="1 2">
    <name type="scientific">Solanum tuberosum</name>
    <name type="common">Potato</name>
    <dbReference type="NCBI Taxonomy" id="4113"/>
    <lineage>
        <taxon>Eukaryota</taxon>
        <taxon>Viridiplantae</taxon>
        <taxon>Streptophyta</taxon>
        <taxon>Embryophyta</taxon>
        <taxon>Tracheophyta</taxon>
        <taxon>Spermatophyta</taxon>
        <taxon>Magnoliopsida</taxon>
        <taxon>eudicotyledons</taxon>
        <taxon>Gunneridae</taxon>
        <taxon>Pentapetalae</taxon>
        <taxon>asterids</taxon>
        <taxon>lamiids</taxon>
        <taxon>Solanales</taxon>
        <taxon>Solanaceae</taxon>
        <taxon>Solanoideae</taxon>
        <taxon>Solaneae</taxon>
        <taxon>Solanum</taxon>
    </lineage>
</organism>
<protein>
    <submittedName>
        <fullName evidence="1">Uncharacterized protein</fullName>
    </submittedName>
</protein>
<sequence>MSSSVEGGMLMRLFAQSFNPSSISFWEGESAIFTIAFTLTLKTSRKSCIKIYPFKNPKNKQHPRKKMQSQTQQRLIIYKWGLCLEANLGTKLAYINNPSKL</sequence>
<dbReference type="Proteomes" id="UP000011115">
    <property type="component" value="Unassembled WGS sequence"/>
</dbReference>
<dbReference type="HOGENOM" id="CLU_2296669_0_0_1"/>
<evidence type="ECO:0000313" key="2">
    <source>
        <dbReference type="Proteomes" id="UP000011115"/>
    </source>
</evidence>
<reference evidence="1" key="2">
    <citation type="submission" date="2015-06" db="UniProtKB">
        <authorList>
            <consortium name="EnsemblPlants"/>
        </authorList>
    </citation>
    <scope>IDENTIFICATION</scope>
    <source>
        <strain evidence="1">DM1-3 516 R44</strain>
    </source>
</reference>
<dbReference type="EnsemblPlants" id="PGSC0003DMT400051061">
    <property type="protein sequence ID" value="PGSC0003DMT400051061"/>
    <property type="gene ID" value="PGSC0003DMG402019826"/>
</dbReference>
<dbReference type="InParanoid" id="M1BR83"/>
<accession>M1BR83</accession>
<proteinExistence type="predicted"/>
<reference evidence="2" key="1">
    <citation type="journal article" date="2011" name="Nature">
        <title>Genome sequence and analysis of the tuber crop potato.</title>
        <authorList>
            <consortium name="The Potato Genome Sequencing Consortium"/>
        </authorList>
    </citation>
    <scope>NUCLEOTIDE SEQUENCE [LARGE SCALE GENOMIC DNA]</scope>
    <source>
        <strain evidence="2">cv. DM1-3 516 R44</strain>
    </source>
</reference>
<dbReference type="Gramene" id="PGSC0003DMT400051061">
    <property type="protein sequence ID" value="PGSC0003DMT400051061"/>
    <property type="gene ID" value="PGSC0003DMG402019826"/>
</dbReference>